<dbReference type="GO" id="GO:0043103">
    <property type="term" value="P:hypoxanthine salvage"/>
    <property type="evidence" value="ECO:0007669"/>
    <property type="project" value="TreeGrafter"/>
</dbReference>
<evidence type="ECO:0000256" key="6">
    <source>
        <dbReference type="ARBA" id="ARBA00022833"/>
    </source>
</evidence>
<dbReference type="GO" id="GO:0005829">
    <property type="term" value="C:cytosol"/>
    <property type="evidence" value="ECO:0007669"/>
    <property type="project" value="TreeGrafter"/>
</dbReference>
<accession>A0A7D9N7J8</accession>
<dbReference type="AlphaFoldDB" id="A0A7D9N7J8"/>
<protein>
    <recommendedName>
        <fullName evidence="3">adenosine deaminase</fullName>
        <ecNumber evidence="3">3.5.4.4</ecNumber>
    </recommendedName>
</protein>
<dbReference type="InterPro" id="IPR032466">
    <property type="entry name" value="Metal_Hydrolase"/>
</dbReference>
<comment type="similarity">
    <text evidence="2">Belongs to the metallo-dependent hydrolases superfamily. Adenosine and AMP deaminases family.</text>
</comment>
<dbReference type="PANTHER" id="PTHR11409:SF43">
    <property type="entry name" value="ADENOSINE DEAMINASE"/>
    <property type="match status" value="1"/>
</dbReference>
<keyword evidence="6" id="KW-0862">Zinc</keyword>
<evidence type="ECO:0000256" key="4">
    <source>
        <dbReference type="ARBA" id="ARBA00022723"/>
    </source>
</evidence>
<comment type="cofactor">
    <cofactor evidence="1">
        <name>Zn(2+)</name>
        <dbReference type="ChEBI" id="CHEBI:29105"/>
    </cofactor>
</comment>
<dbReference type="InterPro" id="IPR006330">
    <property type="entry name" value="Ado/ade_deaminase"/>
</dbReference>
<feature type="domain" description="Adenosine deaminase" evidence="7">
    <location>
        <begin position="6"/>
        <end position="329"/>
    </location>
</feature>
<dbReference type="GO" id="GO:0004000">
    <property type="term" value="F:adenosine deaminase activity"/>
    <property type="evidence" value="ECO:0007669"/>
    <property type="project" value="UniProtKB-ARBA"/>
</dbReference>
<evidence type="ECO:0000259" key="7">
    <source>
        <dbReference type="Pfam" id="PF00962"/>
    </source>
</evidence>
<evidence type="ECO:0000313" key="9">
    <source>
        <dbReference type="Proteomes" id="UP000018522"/>
    </source>
</evidence>
<evidence type="ECO:0000256" key="5">
    <source>
        <dbReference type="ARBA" id="ARBA00022801"/>
    </source>
</evidence>
<evidence type="ECO:0000313" key="8">
    <source>
        <dbReference type="EMBL" id="AHA97750.1"/>
    </source>
</evidence>
<dbReference type="InterPro" id="IPR001365">
    <property type="entry name" value="A_deaminase_dom"/>
</dbReference>
<organism evidence="8 9">
    <name type="scientific">Lactobacillus johnsonii N6.2</name>
    <dbReference type="NCBI Taxonomy" id="1408186"/>
    <lineage>
        <taxon>Bacteria</taxon>
        <taxon>Bacillati</taxon>
        <taxon>Bacillota</taxon>
        <taxon>Bacilli</taxon>
        <taxon>Lactobacillales</taxon>
        <taxon>Lactobacillaceae</taxon>
        <taxon>Lactobacillus</taxon>
    </lineage>
</organism>
<dbReference type="PANTHER" id="PTHR11409">
    <property type="entry name" value="ADENOSINE DEAMINASE"/>
    <property type="match status" value="1"/>
</dbReference>
<dbReference type="EMBL" id="CP006811">
    <property type="protein sequence ID" value="AHA97750.1"/>
    <property type="molecule type" value="Genomic_DNA"/>
</dbReference>
<dbReference type="Pfam" id="PF00962">
    <property type="entry name" value="A_deaminase"/>
    <property type="match status" value="1"/>
</dbReference>
<evidence type="ECO:0000256" key="3">
    <source>
        <dbReference type="ARBA" id="ARBA00012784"/>
    </source>
</evidence>
<dbReference type="GO" id="GO:0006154">
    <property type="term" value="P:adenosine catabolic process"/>
    <property type="evidence" value="ECO:0007669"/>
    <property type="project" value="TreeGrafter"/>
</dbReference>
<sequence>MKNFIDLHLHLDGSLPYSTVKKLMKAHNFPSLTETQLKEKLSVSKECANLQEYLTKFDFPLLFLQTKKDLEVAIFDLLKSLRSQGLVYTEIRFAPQLHTQKNLTQEEAVRACIAGLEKFYKWQDEQQDNSYPLHANLILCLMRLPNREQENSLTVRLAAKYDQHHVVGIDLAGPEGPIPNKAFRPFFKDAKALHIPFTIHAGEAAGPESMQEALDLGTKRIGHGIRCLESEQMVQYLVDHNITLECCATSNLNTKIFKKIDSYPLKTLLSKKIKATLNCDNMTVSNTNLPKEFKLLESKTGLTKLDEHQLLLNSINAAFASDQEKNRLLTIFS</sequence>
<evidence type="ECO:0000256" key="2">
    <source>
        <dbReference type="ARBA" id="ARBA00006676"/>
    </source>
</evidence>
<gene>
    <name evidence="8" type="ORF">T285_06960</name>
</gene>
<dbReference type="Proteomes" id="UP000018522">
    <property type="component" value="Chromosome"/>
</dbReference>
<proteinExistence type="inferred from homology"/>
<name>A0A7D9N7J8_LACJH</name>
<dbReference type="RefSeq" id="WP_023599842.1">
    <property type="nucleotide sequence ID" value="NC_022909.1"/>
</dbReference>
<dbReference type="NCBIfam" id="TIGR01430">
    <property type="entry name" value="aden_deam"/>
    <property type="match status" value="1"/>
</dbReference>
<dbReference type="GO" id="GO:0046872">
    <property type="term" value="F:metal ion binding"/>
    <property type="evidence" value="ECO:0007669"/>
    <property type="project" value="UniProtKB-KW"/>
</dbReference>
<dbReference type="SUPFAM" id="SSF51556">
    <property type="entry name" value="Metallo-dependent hydrolases"/>
    <property type="match status" value="1"/>
</dbReference>
<dbReference type="GO" id="GO:0046103">
    <property type="term" value="P:inosine biosynthetic process"/>
    <property type="evidence" value="ECO:0007669"/>
    <property type="project" value="TreeGrafter"/>
</dbReference>
<evidence type="ECO:0000256" key="1">
    <source>
        <dbReference type="ARBA" id="ARBA00001947"/>
    </source>
</evidence>
<keyword evidence="4" id="KW-0479">Metal-binding</keyword>
<dbReference type="EC" id="3.5.4.4" evidence="3"/>
<dbReference type="Gene3D" id="3.20.20.140">
    <property type="entry name" value="Metal-dependent hydrolases"/>
    <property type="match status" value="1"/>
</dbReference>
<keyword evidence="5" id="KW-0378">Hydrolase</keyword>
<dbReference type="KEGG" id="ljn:T285_06960"/>
<reference evidence="8 9" key="1">
    <citation type="journal article" date="2014" name="Genome Announc.">
        <title>Complete Genome Sequences of Lactobacillus johnsonii Strain N6.2 and Lactobacillus reuteri Strain TD1.</title>
        <authorList>
            <person name="Leonard M.T."/>
            <person name="Valladares R.B."/>
            <person name="Ardissone A."/>
            <person name="Gonzalez C.F."/>
            <person name="Lorca G.L."/>
            <person name="Triplett E.W."/>
        </authorList>
    </citation>
    <scope>NUCLEOTIDE SEQUENCE [LARGE SCALE GENOMIC DNA]</scope>
    <source>
        <strain evidence="8 9">N6.2</strain>
    </source>
</reference>